<dbReference type="InterPro" id="IPR036249">
    <property type="entry name" value="Thioredoxin-like_sf"/>
</dbReference>
<dbReference type="EMBL" id="JTFC01000006">
    <property type="protein sequence ID" value="RUS58246.1"/>
    <property type="molecule type" value="Genomic_DNA"/>
</dbReference>
<dbReference type="RefSeq" id="WP_126989147.1">
    <property type="nucleotide sequence ID" value="NZ_JTFC01000006.1"/>
</dbReference>
<evidence type="ECO:0000313" key="2">
    <source>
        <dbReference type="Proteomes" id="UP000288623"/>
    </source>
</evidence>
<accession>A0A433RY49</accession>
<dbReference type="Gene3D" id="3.40.30.10">
    <property type="entry name" value="Glutaredoxin"/>
    <property type="match status" value="1"/>
</dbReference>
<organism evidence="1 2">
    <name type="scientific">Candidatus Kurthia intestinigallinarum</name>
    <dbReference type="NCBI Taxonomy" id="1562256"/>
    <lineage>
        <taxon>Bacteria</taxon>
        <taxon>Bacillati</taxon>
        <taxon>Bacillota</taxon>
        <taxon>Bacilli</taxon>
        <taxon>Bacillales</taxon>
        <taxon>Caryophanaceae</taxon>
        <taxon>Kurthia</taxon>
    </lineage>
</organism>
<dbReference type="OrthoDB" id="6120799at2"/>
<protein>
    <submittedName>
        <fullName evidence="1">Thioredoxin</fullName>
    </submittedName>
</protein>
<dbReference type="Pfam" id="PF14595">
    <property type="entry name" value="Thioredoxin_9"/>
    <property type="match status" value="1"/>
</dbReference>
<comment type="caution">
    <text evidence="1">The sequence shown here is derived from an EMBL/GenBank/DDBJ whole genome shotgun (WGS) entry which is preliminary data.</text>
</comment>
<sequence length="185" mass="21560">MLNEQHYFEQGVDLATYMSNMATLKNDSYRVYNAFDLPEDPEFIEAVKRANIHILVITEDWCGDAMMNNAILRNIAEAAELDVRCVMRDQYIELMDAYLTNGSRSIPLYLFLNEAGEVIGQWGPRAPELQAFVMAKWALLPPKTDDEFSMKQRELFMTLSEEYASNEQFWQYVYEDLRTTLLNIL</sequence>
<name>A0A433RY49_9BACL</name>
<keyword evidence="2" id="KW-1185">Reference proteome</keyword>
<dbReference type="Proteomes" id="UP000288623">
    <property type="component" value="Unassembled WGS sequence"/>
</dbReference>
<reference evidence="1 2" key="1">
    <citation type="submission" date="2014-11" db="EMBL/GenBank/DDBJ databases">
        <title>Genome sequence and analysis of novel Kurthia sp.</title>
        <authorList>
            <person name="Lawson J.N."/>
            <person name="Gonzalez J.E."/>
            <person name="Rinauldi L."/>
            <person name="Xuan Z."/>
            <person name="Firman A."/>
            <person name="Shaddox L."/>
            <person name="Trudeau A."/>
            <person name="Shah S."/>
            <person name="Reiman D."/>
        </authorList>
    </citation>
    <scope>NUCLEOTIDE SEQUENCE [LARGE SCALE GENOMIC DNA]</scope>
    <source>
        <strain evidence="1 2">3B1D</strain>
    </source>
</reference>
<gene>
    <name evidence="1" type="ORF">QI30_01300</name>
</gene>
<dbReference type="AlphaFoldDB" id="A0A433RY49"/>
<proteinExistence type="predicted"/>
<dbReference type="SUPFAM" id="SSF52833">
    <property type="entry name" value="Thioredoxin-like"/>
    <property type="match status" value="1"/>
</dbReference>
<evidence type="ECO:0000313" key="1">
    <source>
        <dbReference type="EMBL" id="RUS58246.1"/>
    </source>
</evidence>